<feature type="compositionally biased region" description="Basic and acidic residues" evidence="1">
    <location>
        <begin position="1"/>
        <end position="11"/>
    </location>
</feature>
<accession>A0A0P0VXY3</accession>
<organism evidence="3 4">
    <name type="scientific">Oryza sativa subsp. japonica</name>
    <name type="common">Rice</name>
    <dbReference type="NCBI Taxonomy" id="39947"/>
    <lineage>
        <taxon>Eukaryota</taxon>
        <taxon>Viridiplantae</taxon>
        <taxon>Streptophyta</taxon>
        <taxon>Embryophyta</taxon>
        <taxon>Tracheophyta</taxon>
        <taxon>Spermatophyta</taxon>
        <taxon>Magnoliopsida</taxon>
        <taxon>Liliopsida</taxon>
        <taxon>Poales</taxon>
        <taxon>Poaceae</taxon>
        <taxon>BOP clade</taxon>
        <taxon>Oryzoideae</taxon>
        <taxon>Oryzeae</taxon>
        <taxon>Oryzinae</taxon>
        <taxon>Oryza</taxon>
        <taxon>Oryza sativa</taxon>
    </lineage>
</organism>
<dbReference type="PaxDb" id="39947-A0A0P0VXY3"/>
<dbReference type="Gramene" id="Os03t0374551-00">
    <property type="protein sequence ID" value="Os03t0374551-00"/>
    <property type="gene ID" value="Os03g0374551"/>
</dbReference>
<reference evidence="3 4" key="2">
    <citation type="journal article" date="2013" name="Plant Cell Physiol.">
        <title>Rice Annotation Project Database (RAP-DB): an integrative and interactive database for rice genomics.</title>
        <authorList>
            <person name="Sakai H."/>
            <person name="Lee S.S."/>
            <person name="Tanaka T."/>
            <person name="Numa H."/>
            <person name="Kim J."/>
            <person name="Kawahara Y."/>
            <person name="Wakimoto H."/>
            <person name="Yang C.C."/>
            <person name="Iwamoto M."/>
            <person name="Abe T."/>
            <person name="Yamada Y."/>
            <person name="Muto A."/>
            <person name="Inokuchi H."/>
            <person name="Ikemura T."/>
            <person name="Matsumoto T."/>
            <person name="Sasaki T."/>
            <person name="Itoh T."/>
        </authorList>
    </citation>
    <scope>NUCLEOTIDE SEQUENCE [LARGE SCALE GENOMIC DNA]</scope>
    <source>
        <strain evidence="4">cv. Nipponbare</strain>
    </source>
</reference>
<name>A0A0P0VXY3_ORYSJ</name>
<dbReference type="EMBL" id="AP014959">
    <property type="protein sequence ID" value="BAS84391.1"/>
    <property type="molecule type" value="Genomic_DNA"/>
</dbReference>
<protein>
    <submittedName>
        <fullName evidence="3">Os03g0374551 protein</fullName>
    </submittedName>
</protein>
<dbReference type="InParanoid" id="A0A0P0VXY3"/>
<reference evidence="4" key="1">
    <citation type="journal article" date="2005" name="Nature">
        <title>The map-based sequence of the rice genome.</title>
        <authorList>
            <consortium name="International rice genome sequencing project (IRGSP)"/>
            <person name="Matsumoto T."/>
            <person name="Wu J."/>
            <person name="Kanamori H."/>
            <person name="Katayose Y."/>
            <person name="Fujisawa M."/>
            <person name="Namiki N."/>
            <person name="Mizuno H."/>
            <person name="Yamamoto K."/>
            <person name="Antonio B.A."/>
            <person name="Baba T."/>
            <person name="Sakata K."/>
            <person name="Nagamura Y."/>
            <person name="Aoki H."/>
            <person name="Arikawa K."/>
            <person name="Arita K."/>
            <person name="Bito T."/>
            <person name="Chiden Y."/>
            <person name="Fujitsuka N."/>
            <person name="Fukunaka R."/>
            <person name="Hamada M."/>
            <person name="Harada C."/>
            <person name="Hayashi A."/>
            <person name="Hijishita S."/>
            <person name="Honda M."/>
            <person name="Hosokawa S."/>
            <person name="Ichikawa Y."/>
            <person name="Idonuma A."/>
            <person name="Iijima M."/>
            <person name="Ikeda M."/>
            <person name="Ikeno M."/>
            <person name="Ito K."/>
            <person name="Ito S."/>
            <person name="Ito T."/>
            <person name="Ito Y."/>
            <person name="Ito Y."/>
            <person name="Iwabuchi A."/>
            <person name="Kamiya K."/>
            <person name="Karasawa W."/>
            <person name="Kurita K."/>
            <person name="Katagiri S."/>
            <person name="Kikuta A."/>
            <person name="Kobayashi H."/>
            <person name="Kobayashi N."/>
            <person name="Machita K."/>
            <person name="Maehara T."/>
            <person name="Masukawa M."/>
            <person name="Mizubayashi T."/>
            <person name="Mukai Y."/>
            <person name="Nagasaki H."/>
            <person name="Nagata Y."/>
            <person name="Naito S."/>
            <person name="Nakashima M."/>
            <person name="Nakama Y."/>
            <person name="Nakamichi Y."/>
            <person name="Nakamura M."/>
            <person name="Meguro A."/>
            <person name="Negishi M."/>
            <person name="Ohta I."/>
            <person name="Ohta T."/>
            <person name="Okamoto M."/>
            <person name="Ono N."/>
            <person name="Saji S."/>
            <person name="Sakaguchi M."/>
            <person name="Sakai K."/>
            <person name="Shibata M."/>
            <person name="Shimokawa T."/>
            <person name="Song J."/>
            <person name="Takazaki Y."/>
            <person name="Terasawa K."/>
            <person name="Tsugane M."/>
            <person name="Tsuji K."/>
            <person name="Ueda S."/>
            <person name="Waki K."/>
            <person name="Yamagata H."/>
            <person name="Yamamoto M."/>
            <person name="Yamamoto S."/>
            <person name="Yamane H."/>
            <person name="Yoshiki S."/>
            <person name="Yoshihara R."/>
            <person name="Yukawa K."/>
            <person name="Zhong H."/>
            <person name="Yano M."/>
            <person name="Yuan Q."/>
            <person name="Ouyang S."/>
            <person name="Liu J."/>
            <person name="Jones K.M."/>
            <person name="Gansberger K."/>
            <person name="Moffat K."/>
            <person name="Hill J."/>
            <person name="Bera J."/>
            <person name="Fadrosh D."/>
            <person name="Jin S."/>
            <person name="Johri S."/>
            <person name="Kim M."/>
            <person name="Overton L."/>
            <person name="Reardon M."/>
            <person name="Tsitrin T."/>
            <person name="Vuong H."/>
            <person name="Weaver B."/>
            <person name="Ciecko A."/>
            <person name="Tallon L."/>
            <person name="Jackson J."/>
            <person name="Pai G."/>
            <person name="Aken S.V."/>
            <person name="Utterback T."/>
            <person name="Reidmuller S."/>
            <person name="Feldblyum T."/>
            <person name="Hsiao J."/>
            <person name="Zismann V."/>
            <person name="Iobst S."/>
            <person name="de Vazeille A.R."/>
            <person name="Buell C.R."/>
            <person name="Ying K."/>
            <person name="Li Y."/>
            <person name="Lu T."/>
            <person name="Huang Y."/>
            <person name="Zhao Q."/>
            <person name="Feng Q."/>
            <person name="Zhang L."/>
            <person name="Zhu J."/>
            <person name="Weng Q."/>
            <person name="Mu J."/>
            <person name="Lu Y."/>
            <person name="Fan D."/>
            <person name="Liu Y."/>
            <person name="Guan J."/>
            <person name="Zhang Y."/>
            <person name="Yu S."/>
            <person name="Liu X."/>
            <person name="Zhang Y."/>
            <person name="Hong G."/>
            <person name="Han B."/>
            <person name="Choisne N."/>
            <person name="Demange N."/>
            <person name="Orjeda G."/>
            <person name="Samain S."/>
            <person name="Cattolico L."/>
            <person name="Pelletier E."/>
            <person name="Couloux A."/>
            <person name="Segurens B."/>
            <person name="Wincker P."/>
            <person name="D'Hont A."/>
            <person name="Scarpelli C."/>
            <person name="Weissenbach J."/>
            <person name="Salanoubat M."/>
            <person name="Quetier F."/>
            <person name="Yu Y."/>
            <person name="Kim H.R."/>
            <person name="Rambo T."/>
            <person name="Currie J."/>
            <person name="Collura K."/>
            <person name="Luo M."/>
            <person name="Yang T."/>
            <person name="Ammiraju J.S.S."/>
            <person name="Engler F."/>
            <person name="Soderlund C."/>
            <person name="Wing R.A."/>
            <person name="Palmer L.E."/>
            <person name="de la Bastide M."/>
            <person name="Spiegel L."/>
            <person name="Nascimento L."/>
            <person name="Zutavern T."/>
            <person name="O'Shaughnessy A."/>
            <person name="Dike S."/>
            <person name="Dedhia N."/>
            <person name="Preston R."/>
            <person name="Balija V."/>
            <person name="McCombie W.R."/>
            <person name="Chow T."/>
            <person name="Chen H."/>
            <person name="Chung M."/>
            <person name="Chen C."/>
            <person name="Shaw J."/>
            <person name="Wu H."/>
            <person name="Hsiao K."/>
            <person name="Chao Y."/>
            <person name="Chu M."/>
            <person name="Cheng C."/>
            <person name="Hour A."/>
            <person name="Lee P."/>
            <person name="Lin S."/>
            <person name="Lin Y."/>
            <person name="Liou J."/>
            <person name="Liu S."/>
            <person name="Hsing Y."/>
            <person name="Raghuvanshi S."/>
            <person name="Mohanty A."/>
            <person name="Bharti A.K."/>
            <person name="Gaur A."/>
            <person name="Gupta V."/>
            <person name="Kumar D."/>
            <person name="Ravi V."/>
            <person name="Vij S."/>
            <person name="Kapur A."/>
            <person name="Khurana P."/>
            <person name="Khurana P."/>
            <person name="Khurana J.P."/>
            <person name="Tyagi A.K."/>
            <person name="Gaikwad K."/>
            <person name="Singh A."/>
            <person name="Dalal V."/>
            <person name="Srivastava S."/>
            <person name="Dixit A."/>
            <person name="Pal A.K."/>
            <person name="Ghazi I.A."/>
            <person name="Yadav M."/>
            <person name="Pandit A."/>
            <person name="Bhargava A."/>
            <person name="Sureshbabu K."/>
            <person name="Batra K."/>
            <person name="Sharma T.R."/>
            <person name="Mohapatra T."/>
            <person name="Singh N.K."/>
            <person name="Messing J."/>
            <person name="Nelson A.B."/>
            <person name="Fuks G."/>
            <person name="Kavchok S."/>
            <person name="Keizer G."/>
            <person name="Linton E."/>
            <person name="Llaca V."/>
            <person name="Song R."/>
            <person name="Tanyolac B."/>
            <person name="Young S."/>
            <person name="Ho-Il K."/>
            <person name="Hahn J.H."/>
            <person name="Sangsakoo G."/>
            <person name="Vanavichit A."/>
            <person name="de Mattos Luiz.A.T."/>
            <person name="Zimmer P.D."/>
            <person name="Malone G."/>
            <person name="Dellagostin O."/>
            <person name="de Oliveira A.C."/>
            <person name="Bevan M."/>
            <person name="Bancroft I."/>
            <person name="Minx P."/>
            <person name="Cordum H."/>
            <person name="Wilson R."/>
            <person name="Cheng Z."/>
            <person name="Jin W."/>
            <person name="Jiang J."/>
            <person name="Leong S.A."/>
            <person name="Iwama H."/>
            <person name="Gojobori T."/>
            <person name="Itoh T."/>
            <person name="Niimura Y."/>
            <person name="Fujii Y."/>
            <person name="Habara T."/>
            <person name="Sakai H."/>
            <person name="Sato Y."/>
            <person name="Wilson G."/>
            <person name="Kumar K."/>
            <person name="McCouch S."/>
            <person name="Juretic N."/>
            <person name="Hoen D."/>
            <person name="Wright S."/>
            <person name="Bruskiewich R."/>
            <person name="Bureau T."/>
            <person name="Miyao A."/>
            <person name="Hirochika H."/>
            <person name="Nishikawa T."/>
            <person name="Kadowaki K."/>
            <person name="Sugiura M."/>
            <person name="Burr B."/>
            <person name="Sasaki T."/>
        </authorList>
    </citation>
    <scope>NUCLEOTIDE SEQUENCE [LARGE SCALE GENOMIC DNA]</scope>
    <source>
        <strain evidence="4">cv. Nipponbare</strain>
    </source>
</reference>
<feature type="compositionally biased region" description="Basic and acidic residues" evidence="1">
    <location>
        <begin position="18"/>
        <end position="32"/>
    </location>
</feature>
<evidence type="ECO:0000256" key="2">
    <source>
        <dbReference type="SAM" id="Phobius"/>
    </source>
</evidence>
<keyword evidence="4" id="KW-1185">Reference proteome</keyword>
<dbReference type="AlphaFoldDB" id="A0A0P0VXY3"/>
<reference evidence="3 4" key="3">
    <citation type="journal article" date="2013" name="Rice">
        <title>Improvement of the Oryza sativa Nipponbare reference genome using next generation sequence and optical map data.</title>
        <authorList>
            <person name="Kawahara Y."/>
            <person name="de la Bastide M."/>
            <person name="Hamilton J.P."/>
            <person name="Kanamori H."/>
            <person name="McCombie W.R."/>
            <person name="Ouyang S."/>
            <person name="Schwartz D.C."/>
            <person name="Tanaka T."/>
            <person name="Wu J."/>
            <person name="Zhou S."/>
            <person name="Childs K.L."/>
            <person name="Davidson R.M."/>
            <person name="Lin H."/>
            <person name="Quesada-Ocampo L."/>
            <person name="Vaillancourt B."/>
            <person name="Sakai H."/>
            <person name="Lee S.S."/>
            <person name="Kim J."/>
            <person name="Numa H."/>
            <person name="Itoh T."/>
            <person name="Buell C.R."/>
            <person name="Matsumoto T."/>
        </authorList>
    </citation>
    <scope>NUCLEOTIDE SEQUENCE [LARGE SCALE GENOMIC DNA]</scope>
    <source>
        <strain evidence="4">cv. Nipponbare</strain>
    </source>
</reference>
<keyword evidence="2" id="KW-0812">Transmembrane</keyword>
<dbReference type="Proteomes" id="UP000059680">
    <property type="component" value="Chromosome 3"/>
</dbReference>
<keyword evidence="2" id="KW-0472">Membrane</keyword>
<sequence>MLQGRRPERLPRRGGRRRAVEAPALRRREPGGRGRGGGAPRRQVDLLQRPQLQLRRVVAHAPDPRPGAGRPPEGELLPELIRPHPLLGVDPLQDLLPRHRRLLAAAFLILLLGFSVLSSSSNS</sequence>
<feature type="compositionally biased region" description="Low complexity" evidence="1">
    <location>
        <begin position="45"/>
        <end position="77"/>
    </location>
</feature>
<gene>
    <name evidence="3" type="ordered locus">Os03g0374551</name>
    <name evidence="3" type="ORF">OSNPB_030374551</name>
</gene>
<evidence type="ECO:0000313" key="4">
    <source>
        <dbReference type="Proteomes" id="UP000059680"/>
    </source>
</evidence>
<evidence type="ECO:0000313" key="3">
    <source>
        <dbReference type="EMBL" id="BAS84391.1"/>
    </source>
</evidence>
<dbReference type="eggNOG" id="ENOG502R5RH">
    <property type="taxonomic scope" value="Eukaryota"/>
</dbReference>
<feature type="region of interest" description="Disordered" evidence="1">
    <location>
        <begin position="1"/>
        <end position="77"/>
    </location>
</feature>
<feature type="transmembrane region" description="Helical" evidence="2">
    <location>
        <begin position="102"/>
        <end position="120"/>
    </location>
</feature>
<evidence type="ECO:0000256" key="1">
    <source>
        <dbReference type="SAM" id="MobiDB-lite"/>
    </source>
</evidence>
<keyword evidence="2" id="KW-1133">Transmembrane helix</keyword>
<proteinExistence type="predicted"/>